<dbReference type="GO" id="GO:1990966">
    <property type="term" value="P:ATP generation from poly-ADP-D-ribose"/>
    <property type="evidence" value="ECO:0007669"/>
    <property type="project" value="TreeGrafter"/>
</dbReference>
<dbReference type="PANTHER" id="PTHR12837">
    <property type="entry name" value="POLY ADP-RIBOSE GLYCOHYDROLASE"/>
    <property type="match status" value="1"/>
</dbReference>
<proteinExistence type="predicted"/>
<accession>A0A7S2IH94</accession>
<dbReference type="GO" id="GO:0005634">
    <property type="term" value="C:nucleus"/>
    <property type="evidence" value="ECO:0007669"/>
    <property type="project" value="TreeGrafter"/>
</dbReference>
<feature type="domain" description="PARG catalytic Macro" evidence="2">
    <location>
        <begin position="234"/>
        <end position="412"/>
    </location>
</feature>
<dbReference type="GO" id="GO:0005737">
    <property type="term" value="C:cytoplasm"/>
    <property type="evidence" value="ECO:0007669"/>
    <property type="project" value="TreeGrafter"/>
</dbReference>
<dbReference type="InterPro" id="IPR046372">
    <property type="entry name" value="PARG_cat_C"/>
</dbReference>
<dbReference type="GO" id="GO:0009225">
    <property type="term" value="P:nucleotide-sugar metabolic process"/>
    <property type="evidence" value="ECO:0007669"/>
    <property type="project" value="TreeGrafter"/>
</dbReference>
<name>A0A7S2IH94_9STRA</name>
<reference evidence="3" key="1">
    <citation type="submission" date="2021-01" db="EMBL/GenBank/DDBJ databases">
        <authorList>
            <person name="Corre E."/>
            <person name="Pelletier E."/>
            <person name="Niang G."/>
            <person name="Scheremetjew M."/>
            <person name="Finn R."/>
            <person name="Kale V."/>
            <person name="Holt S."/>
            <person name="Cochrane G."/>
            <person name="Meng A."/>
            <person name="Brown T."/>
            <person name="Cohen L."/>
        </authorList>
    </citation>
    <scope>NUCLEOTIDE SEQUENCE</scope>
    <source>
        <strain evidence="3">CCMP826</strain>
    </source>
</reference>
<dbReference type="GO" id="GO:0005975">
    <property type="term" value="P:carbohydrate metabolic process"/>
    <property type="evidence" value="ECO:0007669"/>
    <property type="project" value="InterPro"/>
</dbReference>
<dbReference type="Pfam" id="PF05028">
    <property type="entry name" value="PARG_cat_C"/>
    <property type="match status" value="1"/>
</dbReference>
<dbReference type="EMBL" id="HBGV01019196">
    <property type="protein sequence ID" value="CAD9517873.1"/>
    <property type="molecule type" value="Transcribed_RNA"/>
</dbReference>
<feature type="binding site" evidence="1">
    <location>
        <position position="267"/>
    </location>
    <ligand>
        <name>substrate</name>
    </ligand>
</feature>
<feature type="binding site" evidence="1">
    <location>
        <position position="308"/>
    </location>
    <ligand>
        <name>substrate</name>
    </ligand>
</feature>
<dbReference type="InterPro" id="IPR007724">
    <property type="entry name" value="Poly_GlycHdrlase"/>
</dbReference>
<sequence>MTCPVYNISKNELEQQLPESCFEDEKNVDLALRAFAAALSRDGTYTMNAMYMGLHLVLKSRSIQQPARLLRNIRRWALDGLADEGLSSFLQHLEGPALTPSSQSVAPTSTKSSISVTAKQARCVLANALLSNINDTMAPFKDPWSRGGLDFRRMIGDPPTQKVGLSKVECLLLYFKAGGVLEGTEDDERQIIFERISFAPLQLDQMDQVTLLLNEEESCSKMTKRYVGEGIVLHNQTMESPTRPASAFVNFANSNFGYGHFISSCTQEEILQMCCPEIMVGMLVVGQMLDNEVVNVRGVRRFTKYSGYLSSFLCEGQVEGLEDDTFVQSILTIDACYSQHFSKTMIQRDVSKAFYSFREHRQTSSAKYPVISTGKWGCGAFGGLTAHKMIQQALAATLSNVDLEFSCFGDVEGCDEIIAAMHAHRPTATTVANLLSVCKDKRNFVEDAIAYLSSNSYQKITEVEPSSPISDVV</sequence>
<evidence type="ECO:0000313" key="3">
    <source>
        <dbReference type="EMBL" id="CAD9517873.1"/>
    </source>
</evidence>
<gene>
    <name evidence="3" type="ORF">HTAM1171_LOCUS11889</name>
</gene>
<dbReference type="GO" id="GO:0004649">
    <property type="term" value="F:poly(ADP-ribose) glycohydrolase activity"/>
    <property type="evidence" value="ECO:0007669"/>
    <property type="project" value="InterPro"/>
</dbReference>
<organism evidence="3">
    <name type="scientific">Helicotheca tamesis</name>
    <dbReference type="NCBI Taxonomy" id="374047"/>
    <lineage>
        <taxon>Eukaryota</taxon>
        <taxon>Sar</taxon>
        <taxon>Stramenopiles</taxon>
        <taxon>Ochrophyta</taxon>
        <taxon>Bacillariophyta</taxon>
        <taxon>Mediophyceae</taxon>
        <taxon>Lithodesmiophycidae</taxon>
        <taxon>Lithodesmiales</taxon>
        <taxon>Lithodesmiaceae</taxon>
        <taxon>Helicotheca</taxon>
    </lineage>
</organism>
<evidence type="ECO:0000256" key="1">
    <source>
        <dbReference type="PIRSR" id="PIRSR607724-2"/>
    </source>
</evidence>
<evidence type="ECO:0000259" key="2">
    <source>
        <dbReference type="Pfam" id="PF05028"/>
    </source>
</evidence>
<dbReference type="AlphaFoldDB" id="A0A7S2IH94"/>
<feature type="binding site" evidence="1">
    <location>
        <position position="253"/>
    </location>
    <ligand>
        <name>substrate</name>
    </ligand>
</feature>
<dbReference type="GO" id="GO:0006282">
    <property type="term" value="P:regulation of DNA repair"/>
    <property type="evidence" value="ECO:0007669"/>
    <property type="project" value="InterPro"/>
</dbReference>
<dbReference type="PANTHER" id="PTHR12837:SF0">
    <property type="entry name" value="POLY(ADP-RIBOSE) GLYCOHYDROLASE"/>
    <property type="match status" value="1"/>
</dbReference>
<protein>
    <recommendedName>
        <fullName evidence="2">PARG catalytic Macro domain-containing protein</fullName>
    </recommendedName>
</protein>